<comment type="subcellular location">
    <subcellularLocation>
        <location evidence="1">Membrane</location>
        <topology evidence="1">Single-pass membrane protein</topology>
    </subcellularLocation>
</comment>
<evidence type="ECO:0000256" key="4">
    <source>
        <dbReference type="ARBA" id="ARBA00022989"/>
    </source>
</evidence>
<dbReference type="Proteomes" id="UP000254968">
    <property type="component" value="Unassembled WGS sequence"/>
</dbReference>
<evidence type="ECO:0000256" key="5">
    <source>
        <dbReference type="ARBA" id="ARBA00023136"/>
    </source>
</evidence>
<comment type="similarity">
    <text evidence="2">Belongs to the TrbI/VirB10 family.</text>
</comment>
<dbReference type="InterPro" id="IPR049855">
    <property type="entry name" value="DotG/IcmE-like_C"/>
</dbReference>
<dbReference type="InterPro" id="IPR057481">
    <property type="entry name" value="Decapeptide"/>
</dbReference>
<dbReference type="EMBL" id="UGNV01000001">
    <property type="protein sequence ID" value="STX28151.1"/>
    <property type="molecule type" value="Genomic_DNA"/>
</dbReference>
<keyword evidence="4 7" id="KW-1133">Transmembrane helix</keyword>
<evidence type="ECO:0000313" key="9">
    <source>
        <dbReference type="Proteomes" id="UP000254968"/>
    </source>
</evidence>
<evidence type="ECO:0000256" key="1">
    <source>
        <dbReference type="ARBA" id="ARBA00004167"/>
    </source>
</evidence>
<dbReference type="CDD" id="cd16431">
    <property type="entry name" value="IcmE"/>
    <property type="match status" value="1"/>
</dbReference>
<dbReference type="GO" id="GO:0016020">
    <property type="term" value="C:membrane"/>
    <property type="evidence" value="ECO:0007669"/>
    <property type="project" value="UniProtKB-SubCell"/>
</dbReference>
<evidence type="ECO:0000256" key="3">
    <source>
        <dbReference type="ARBA" id="ARBA00022692"/>
    </source>
</evidence>
<feature type="region of interest" description="Disordered" evidence="6">
    <location>
        <begin position="973"/>
        <end position="993"/>
    </location>
</feature>
<dbReference type="Gene3D" id="2.160.20.80">
    <property type="entry name" value="E3 ubiquitin-protein ligase SopA"/>
    <property type="match status" value="2"/>
</dbReference>
<dbReference type="AlphaFoldDB" id="A0A378I077"/>
<dbReference type="InterPro" id="IPR005498">
    <property type="entry name" value="T4SS_VirB10/TraB/TrbI"/>
</dbReference>
<dbReference type="OrthoDB" id="5620516at2"/>
<accession>A0A378I077</accession>
<dbReference type="RefSeq" id="WP_115301920.1">
    <property type="nucleotide sequence ID" value="NZ_CAAAHO010000008.1"/>
</dbReference>
<sequence>MAGRKENLKALFTNTRSRVIIIFTLVLLVLAVLYGLTRFMRSTDDASLGRSDVTNAPGIQSIPGALDPTIQYAKLQEAQNVSQAQAALKTGGSAIPTIVRSQELGAGVQGIGSQGGKGGLSFTGLNIAEQAGTQRDLWLQDLQNNNCSKATVTKVVAQGASLAVLRNACSCIQLKDVGYQINALQQVCSCQELKAAGFNASQFRSIGYTAERLRTCQFNACELRAVGFTAQELKDGGFTDGELKGAGFNDQEIARASGLPHNISIGDVRSADCQPAALARLRAAGVSAGAIRRINGCSAAQLKAAGFTAQQLRNAGFTAADLKNAGFTPAQLRQAGYSARDLLNAGFTPADLSQAGFSPAEIAAAQSQLPPGITADEIRQADCNVAALRNERLAGVSARLIRQYAGCNPQTLRAAGFTDDDLENAGFTPAQINAGTTPVSDDTIRAAGCDPAKLRILRNQGVTAKEIHDLNGCDVQTLRAAGFSRGDLENAGFTPAQINAGLTPISNDVIRAADCDPTKLRTLLNQGVSAKEIHDLNGCSAQTLRAAGFSPADLLEAGFSPQDLAAAGFTPDQIRAALADPTVAIRAADCDPAKLANLLRQGVSAAQIRELNGCSAQTLRAAGYNASALAGAGFSPQDLAAAGFTPAQISQVSTTPAALIAAGRTADCNVAALSAARAAGVSAATIRETLGCGAAALKAAGFSAADLRNAGFTAAELRNAGFTADQLKAAGYTARELRDAGFSARDLANAGFTPAQLREAGFTAAQMKAAGFNAGQLRAAGYSAKDLKDAGFSAADLKAAGFSAQQLKEAGFSAQDLKNAGFSASDLKAAGFTAQDLANAGFTAAELQNAGFSPNDIAGAQAAGAQIPGLNAPPTGLGSASAIPAIGVTGPGVTTVNPYASNIPAANLAAARNAQMQAVLDRQNQQMADQRYQQRIQDRQSQMLGAANQYLQNWSRVTTQVYSAGNPETKATTKVTTVTRGPTNSPATLINSNSNAPPQKALIKTGDILFAVIDTSINSDEPGPILATVVSGRFKGAKLIGSFNLPNNADKMVISFNTMSVPGANKSTSINAYAIDMNTARTALSSRTDHHYLLRYGSLFASSFLEGFGNAFQSANTQVTIGGTGGGDNVTIQNGIGRSALENAVIGLATVGKNWGQVAQQQFSTPTTVYVYSGTGIGVLFTQDLMTL</sequence>
<dbReference type="Gene3D" id="2.40.128.260">
    <property type="entry name" value="Type IV secretion system, VirB10/TraB/TrbI"/>
    <property type="match status" value="1"/>
</dbReference>
<reference evidence="8 9" key="1">
    <citation type="submission" date="2018-06" db="EMBL/GenBank/DDBJ databases">
        <authorList>
            <consortium name="Pathogen Informatics"/>
            <person name="Doyle S."/>
        </authorList>
    </citation>
    <scope>NUCLEOTIDE SEQUENCE [LARGE SCALE GENOMIC DNA]</scope>
    <source>
        <strain evidence="8 9">NCTC13315</strain>
    </source>
</reference>
<dbReference type="PANTHER" id="PTHR47121:SF2">
    <property type="entry name" value="THYLAKOID LUMENAL PROTEIN TL20.3, CHLOROPLASTIC"/>
    <property type="match status" value="1"/>
</dbReference>
<proteinExistence type="inferred from homology"/>
<evidence type="ECO:0000256" key="7">
    <source>
        <dbReference type="SAM" id="Phobius"/>
    </source>
</evidence>
<keyword evidence="5 7" id="KW-0472">Membrane</keyword>
<gene>
    <name evidence="8" type="primary">dotG</name>
    <name evidence="8" type="ORF">NCTC13315_00675</name>
</gene>
<feature type="transmembrane region" description="Helical" evidence="7">
    <location>
        <begin position="20"/>
        <end position="40"/>
    </location>
</feature>
<keyword evidence="3 7" id="KW-0812">Transmembrane</keyword>
<dbReference type="InterPro" id="IPR042217">
    <property type="entry name" value="T4SS_VirB10/TrbI"/>
</dbReference>
<dbReference type="NCBIfam" id="NF033900">
    <property type="entry name" value="T4SS_IcmE_DotG"/>
    <property type="match status" value="2"/>
</dbReference>
<evidence type="ECO:0000256" key="6">
    <source>
        <dbReference type="SAM" id="MobiDB-lite"/>
    </source>
</evidence>
<dbReference type="Pfam" id="PF25296">
    <property type="entry name" value="Decapeptide"/>
    <property type="match status" value="5"/>
</dbReference>
<name>A0A378I077_9GAMM</name>
<dbReference type="Pfam" id="PF03743">
    <property type="entry name" value="TrbI"/>
    <property type="match status" value="1"/>
</dbReference>
<dbReference type="PANTHER" id="PTHR47121">
    <property type="entry name" value="THYLAKOID LUMENAL PROTEIN TL20.3, CHLOROPLASTIC"/>
    <property type="match status" value="1"/>
</dbReference>
<keyword evidence="9" id="KW-1185">Reference proteome</keyword>
<dbReference type="InterPro" id="IPR053285">
    <property type="entry name" value="Thylakoid_lumenal_pentapeptide"/>
</dbReference>
<evidence type="ECO:0000256" key="2">
    <source>
        <dbReference type="ARBA" id="ARBA00010265"/>
    </source>
</evidence>
<evidence type="ECO:0000313" key="8">
    <source>
        <dbReference type="EMBL" id="STX28151.1"/>
    </source>
</evidence>
<protein>
    <submittedName>
        <fullName evidence="8">IcmE/DotG protein</fullName>
    </submittedName>
</protein>
<organism evidence="8 9">
    <name type="scientific">Legionella beliardensis</name>
    <dbReference type="NCBI Taxonomy" id="91822"/>
    <lineage>
        <taxon>Bacteria</taxon>
        <taxon>Pseudomonadati</taxon>
        <taxon>Pseudomonadota</taxon>
        <taxon>Gammaproteobacteria</taxon>
        <taxon>Legionellales</taxon>
        <taxon>Legionellaceae</taxon>
        <taxon>Legionella</taxon>
    </lineage>
</organism>
<feature type="compositionally biased region" description="Polar residues" evidence="6">
    <location>
        <begin position="980"/>
        <end position="993"/>
    </location>
</feature>
<dbReference type="SUPFAM" id="SSF141571">
    <property type="entry name" value="Pentapeptide repeat-like"/>
    <property type="match status" value="2"/>
</dbReference>